<accession>A0ABQ7K452</accession>
<feature type="coiled-coil region" evidence="4">
    <location>
        <begin position="267"/>
        <end position="301"/>
    </location>
</feature>
<sequence length="2155" mass="240101">MEVTPTGITLNDQQRDRIAGLLALEVQELSSIFSQLQDATQAAAASNKLFQQLDARATQLAGAESWKVQAEESKASLATEKINFEQRLQQYETKINAFKSQLTATRQKLQATTKEAEEAATKASELEAKISTQQSGSIHASVELEALKSRIEALDGEKRELVSAFDRKVGELDEMNKDYQAMSARYQELRKEALKFESEAREAKAAEMSRKLHTQSVEQELELLKQRAEWTSGELKSKSTEFANFRTEKSARILKLQSDLDQSRMEATSAKQSNAFHERRVQELQTKLDESNKLAKDLGEKNLIQEEQFRTEIETQRRLGELWEREAKDTKGRIADLEDTLDDMQRSLSTKDSDYQENVHRISEENVELQVQLEKSSVQITQLKEEQKRAEELLNKAGLVGAPGASGHDLGFYTRYMDLQGEYANLKAENARLETSMGDIIKELSDGAPLIREQQLEYERVSKHNEELSAQLETCKQEKEQLAYGASQAVAQLDGVVNERDLLHKENQDMDRQVQNLLWRLKAPNAPQSLAPESTLPSNNEGLTDAEKVIDDHLVLFASVQDLQQQNKQLRQAAREMAQERENAEGAQAQARRQEEQEALEEAGVIIESMREQIGSKELQLTTYKQEVDMLRRILRTSNVRHVPASELAETSVVRTSDQPKETAAQDVNGDATNYPAVLTELQKTFDDYRTQTVIDINQLKDDLQRAQSDSSSHRIQLGQANAQIKALNEHQLRLMENNNHQVTEMSELRKQYSTLHESATRRDISYENLAAELDTERESASQLTAEVNHLKTEKALWKSFETRLIDENQALAKEKGNLNDLLRTVQNLTTEIERGSEETKRRLESTVTNKEQEVETLKEKLKDEVESSKRLRDRREVESKEWQGRIDTLTSEYQTSREALIAVKTSLEHTKAKVEDLTKEIKSREEQLAIYQQKPAGSESTEASREEQLLAQVAQLRSELLRHQAEAASNREHLAQFQAISQTNEDRLAEMTATFEEFKKSHDQKIEESAQTIKTLESKLASAEERAQTSASSMVDMQNQVDQERTTWRKAKEDLETRLLSLENIKIQMNAVENRYKNELRHQGNLTKEAHENYERELMNHAKDMEALTKLKEKHTRQSTELERFRFQAENASSNLQSAEIAWEGQKSILQKNLSEVEKRCTELKDQNEKLHRHLEDVSAQALSIQQRANAQISSAETGGEVTLTEGEGAVKDTPERQLAELRDVIRYVRREKEILECQHELNLQESRRLKQQLDQTNKSLEETRALLSEERNLQKEAIVSKELRERLAEKMNMLSVLQESNTILRGENKKLIQQVSALEENGRRLAAKIGPLNARVKEVEAEVELRKDEQKQVGEDRDRWRTRAVEIMAKHDRIDPTEFQELKDANEKFKTEAAENASAMTALKSEQDALQARVEETQGKLTKMTQNAQLWRKRSLEEAAKLKTSHQEVEETKAKFMQLEKALEEVNTKAGSQDQVSKRDRENVQKSLDQLTKLKEKLETENKELKDNKELIEKNFETIKDRLQLSIARNKQLVAKSRELAAQNKTLTEGGAATATTPADTQALVDAAVKEKEAELEKKYASQVAPAPAPGSLTPAEVQSRIDEEKKKLATELIHKHEEAIKNHDKMAEMRQQIKIQTKDKEIASLKAQLAGNGQPDGLKKAPLSAGASAFTPTQPSAGSMRPPVLGRGARLPPGGTPATTTSAPTSPAARPGAGLPARPGQAHAQPNSTPGQARLRPPLGARVAAAAVPTSSATSQPTAVTATLASRPATPAVATVSEPVPSITATPVPTLAAPAAATTATAGHASRPVLIKRRREDDLPANLAQPSTTPATVTAHDTVSGTSSPADDSGATSVAPEAKAMQLKRQRPLPVVGSSSPTQAAVTSPSEPKAVAVNIQRKRVTSVVDASESHTVQEMMTHEAHGETETIAHLEGSMTETLTAPSSSVPHGQKRRHEATESIQENITVVSTPNPSDLEELEEILTPEATQEPTAMDVDEVPPVKRQRPSSQVVVTEIEEEHPASPKESSVTAAMPTTPGPMTDLEDTDIDEHGADLTTTATGDIEPDGSTETKAVDEDVPDMSGNATGADNSLEEDLDEGLEGGFEAGATTDLVAEEEEEVHTPQGTYAEEGELDLDLEGHRDQDPEGEGSESTV</sequence>
<reference evidence="9 10" key="1">
    <citation type="journal article" date="2020" name="Fungal Divers.">
        <title>Resolving the Mortierellaceae phylogeny through synthesis of multi-gene phylogenetics and phylogenomics.</title>
        <authorList>
            <person name="Vandepol N."/>
            <person name="Liber J."/>
            <person name="Desiro A."/>
            <person name="Na H."/>
            <person name="Kennedy M."/>
            <person name="Barry K."/>
            <person name="Grigoriev I.V."/>
            <person name="Miller A.N."/>
            <person name="O'Donnell K."/>
            <person name="Stajich J.E."/>
            <person name="Bonito G."/>
        </authorList>
    </citation>
    <scope>NUCLEOTIDE SEQUENCE [LARGE SCALE GENOMIC DNA]</scope>
    <source>
        <strain evidence="9 10">AD045</strain>
    </source>
</reference>
<feature type="compositionally biased region" description="Polar residues" evidence="5">
    <location>
        <begin position="1876"/>
        <end position="1889"/>
    </location>
</feature>
<evidence type="ECO:0000256" key="5">
    <source>
        <dbReference type="SAM" id="MobiDB-lite"/>
    </source>
</evidence>
<dbReference type="EMBL" id="JAAAIM010000253">
    <property type="protein sequence ID" value="KAG0291210.1"/>
    <property type="molecule type" value="Genomic_DNA"/>
</dbReference>
<feature type="coiled-coil region" evidence="4">
    <location>
        <begin position="1148"/>
        <end position="1182"/>
    </location>
</feature>
<feature type="coiled-coil region" evidence="4">
    <location>
        <begin position="1220"/>
        <end position="1330"/>
    </location>
</feature>
<evidence type="ECO:0000259" key="8">
    <source>
        <dbReference type="Pfam" id="PF25785"/>
    </source>
</evidence>
<protein>
    <recommendedName>
        <fullName evidence="11">Nucleoprotein TPR/MLP1 domain-containing protein</fullName>
    </recommendedName>
</protein>
<feature type="coiled-coil region" evidence="4">
    <location>
        <begin position="1000"/>
        <end position="1034"/>
    </location>
</feature>
<dbReference type="PANTHER" id="PTHR18898:SF2">
    <property type="entry name" value="NUCLEOPROTEIN TPR"/>
    <property type="match status" value="1"/>
</dbReference>
<feature type="coiled-coil region" evidence="4">
    <location>
        <begin position="74"/>
        <end position="206"/>
    </location>
</feature>
<dbReference type="PANTHER" id="PTHR18898">
    <property type="entry name" value="NUCLEOPROTEIN TPR-RELATED"/>
    <property type="match status" value="1"/>
</dbReference>
<dbReference type="InterPro" id="IPR057577">
    <property type="entry name" value="Nucleoprot-TPR/MLP1_dom"/>
</dbReference>
<feature type="domain" description="NUA/TPR/MLP1-2-like" evidence="8">
    <location>
        <begin position="487"/>
        <end position="585"/>
    </location>
</feature>
<evidence type="ECO:0000259" key="6">
    <source>
        <dbReference type="Pfam" id="PF07926"/>
    </source>
</evidence>
<evidence type="ECO:0000256" key="1">
    <source>
        <dbReference type="ARBA" id="ARBA00004123"/>
    </source>
</evidence>
<dbReference type="Pfam" id="PF25481">
    <property type="entry name" value="Nucleoprot-TPR"/>
    <property type="match status" value="1"/>
</dbReference>
<dbReference type="Proteomes" id="UP001194696">
    <property type="component" value="Unassembled WGS sequence"/>
</dbReference>
<dbReference type="InterPro" id="IPR057974">
    <property type="entry name" value="NUA/TPR/MLP1-2-like_dom"/>
</dbReference>
<gene>
    <name evidence="9" type="ORF">BGZ96_005403</name>
</gene>
<feature type="compositionally biased region" description="Polar residues" evidence="5">
    <location>
        <begin position="1827"/>
        <end position="1855"/>
    </location>
</feature>
<keyword evidence="10" id="KW-1185">Reference proteome</keyword>
<evidence type="ECO:0000256" key="4">
    <source>
        <dbReference type="SAM" id="Coils"/>
    </source>
</evidence>
<feature type="coiled-coil region" evidence="4">
    <location>
        <begin position="767"/>
        <end position="879"/>
    </location>
</feature>
<dbReference type="Pfam" id="PF07926">
    <property type="entry name" value="TPR_MLP1_2"/>
    <property type="match status" value="1"/>
</dbReference>
<feature type="region of interest" description="Disordered" evidence="5">
    <location>
        <begin position="1651"/>
        <end position="1739"/>
    </location>
</feature>
<proteinExistence type="predicted"/>
<feature type="compositionally biased region" description="Low complexity" evidence="5">
    <location>
        <begin position="1688"/>
        <end position="1723"/>
    </location>
</feature>
<feature type="coiled-coil region" evidence="4">
    <location>
        <begin position="1063"/>
        <end position="1119"/>
    </location>
</feature>
<evidence type="ECO:0000313" key="10">
    <source>
        <dbReference type="Proteomes" id="UP001194696"/>
    </source>
</evidence>
<evidence type="ECO:0000256" key="2">
    <source>
        <dbReference type="ARBA" id="ARBA00023054"/>
    </source>
</evidence>
<feature type="domain" description="Nucleoprotein TPR/MLP1-2" evidence="6">
    <location>
        <begin position="1054"/>
        <end position="1179"/>
    </location>
</feature>
<feature type="coiled-coil region" evidence="4">
    <location>
        <begin position="908"/>
        <end position="967"/>
    </location>
</feature>
<feature type="coiled-coil region" evidence="4">
    <location>
        <begin position="1402"/>
        <end position="1524"/>
    </location>
</feature>
<feature type="domain" description="Nucleoprotein TPR/MPL1" evidence="7">
    <location>
        <begin position="206"/>
        <end position="284"/>
    </location>
</feature>
<feature type="region of interest" description="Disordered" evidence="5">
    <location>
        <begin position="1818"/>
        <end position="1890"/>
    </location>
</feature>
<feature type="region of interest" description="Disordered" evidence="5">
    <location>
        <begin position="1581"/>
        <end position="1603"/>
    </location>
</feature>
<name>A0ABQ7K452_9FUNG</name>
<keyword evidence="3" id="KW-0539">Nucleus</keyword>
<feature type="compositionally biased region" description="Low complexity" evidence="5">
    <location>
        <begin position="2031"/>
        <end position="2042"/>
    </location>
</feature>
<feature type="region of interest" description="Disordered" evidence="5">
    <location>
        <begin position="1987"/>
        <end position="2155"/>
    </location>
</feature>
<keyword evidence="2 4" id="KW-0175">Coiled coil</keyword>
<comment type="subcellular location">
    <subcellularLocation>
        <location evidence="1">Nucleus</location>
    </subcellularLocation>
</comment>
<feature type="compositionally biased region" description="Acidic residues" evidence="5">
    <location>
        <begin position="2092"/>
        <end position="2101"/>
    </location>
</feature>
<organism evidence="9 10">
    <name type="scientific">Linnemannia gamsii</name>
    <dbReference type="NCBI Taxonomy" id="64522"/>
    <lineage>
        <taxon>Eukaryota</taxon>
        <taxon>Fungi</taxon>
        <taxon>Fungi incertae sedis</taxon>
        <taxon>Mucoromycota</taxon>
        <taxon>Mortierellomycotina</taxon>
        <taxon>Mortierellomycetes</taxon>
        <taxon>Mortierellales</taxon>
        <taxon>Mortierellaceae</taxon>
        <taxon>Linnemannia</taxon>
    </lineage>
</organism>
<evidence type="ECO:0000259" key="7">
    <source>
        <dbReference type="Pfam" id="PF25481"/>
    </source>
</evidence>
<feature type="compositionally biased region" description="Acidic residues" evidence="5">
    <location>
        <begin position="2146"/>
        <end position="2155"/>
    </location>
</feature>
<evidence type="ECO:0000313" key="9">
    <source>
        <dbReference type="EMBL" id="KAG0291210.1"/>
    </source>
</evidence>
<comment type="caution">
    <text evidence="9">The sequence shown here is derived from an EMBL/GenBank/DDBJ whole genome shotgun (WGS) entry which is preliminary data.</text>
</comment>
<evidence type="ECO:0008006" key="11">
    <source>
        <dbReference type="Google" id="ProtNLM"/>
    </source>
</evidence>
<dbReference type="InterPro" id="IPR012929">
    <property type="entry name" value="Nucleoprot-TPR/MLP1-2_dom"/>
</dbReference>
<feature type="coiled-coil region" evidence="4">
    <location>
        <begin position="327"/>
        <end position="481"/>
    </location>
</feature>
<evidence type="ECO:0000256" key="3">
    <source>
        <dbReference type="ARBA" id="ARBA00023242"/>
    </source>
</evidence>
<dbReference type="Pfam" id="PF25785">
    <property type="entry name" value="TPR"/>
    <property type="match status" value="1"/>
</dbReference>
<feature type="coiled-coil region" evidence="4">
    <location>
        <begin position="560"/>
        <end position="627"/>
    </location>
</feature>